<accession>A0A2U1JRA4</accession>
<reference evidence="1 2" key="1">
    <citation type="submission" date="2018-04" db="EMBL/GenBank/DDBJ databases">
        <title>Flavobacterium sp. nov., isolated from glacier ice.</title>
        <authorList>
            <person name="Liu Q."/>
            <person name="Xin Y.-H."/>
        </authorList>
    </citation>
    <scope>NUCLEOTIDE SEQUENCE [LARGE SCALE GENOMIC DNA]</scope>
    <source>
        <strain evidence="1 2">LB2P30</strain>
    </source>
</reference>
<dbReference type="SUPFAM" id="SSF82784">
    <property type="entry name" value="OsmC-like"/>
    <property type="match status" value="1"/>
</dbReference>
<keyword evidence="2" id="KW-1185">Reference proteome</keyword>
<dbReference type="InterPro" id="IPR015946">
    <property type="entry name" value="KH_dom-like_a/b"/>
</dbReference>
<dbReference type="InterPro" id="IPR036102">
    <property type="entry name" value="OsmC/Ohrsf"/>
</dbReference>
<dbReference type="Gene3D" id="3.30.300.20">
    <property type="match status" value="1"/>
</dbReference>
<gene>
    <name evidence="1" type="ORF">DB891_14195</name>
</gene>
<dbReference type="OrthoDB" id="9791538at2"/>
<name>A0A2U1JRA4_9FLAO</name>
<dbReference type="PANTHER" id="PTHR39624">
    <property type="entry name" value="PROTEIN INVOLVED IN RIMO-MEDIATED BETA-METHYLTHIOLATION OF RIBOSOMAL PROTEIN S12 YCAO"/>
    <property type="match status" value="1"/>
</dbReference>
<dbReference type="EMBL" id="QCZH01000020">
    <property type="protein sequence ID" value="PWA07652.1"/>
    <property type="molecule type" value="Genomic_DNA"/>
</dbReference>
<proteinExistence type="predicted"/>
<dbReference type="AlphaFoldDB" id="A0A2U1JRA4"/>
<dbReference type="PANTHER" id="PTHR39624:SF2">
    <property type="entry name" value="OSMC-LIKE PROTEIN"/>
    <property type="match status" value="1"/>
</dbReference>
<comment type="caution">
    <text evidence="1">The sequence shown here is derived from an EMBL/GenBank/DDBJ whole genome shotgun (WGS) entry which is preliminary data.</text>
</comment>
<organism evidence="1 2">
    <name type="scientific">Flavobacterium laiguense</name>
    <dbReference type="NCBI Taxonomy" id="2169409"/>
    <lineage>
        <taxon>Bacteria</taxon>
        <taxon>Pseudomonadati</taxon>
        <taxon>Bacteroidota</taxon>
        <taxon>Flavobacteriia</taxon>
        <taxon>Flavobacteriales</taxon>
        <taxon>Flavobacteriaceae</taxon>
        <taxon>Flavobacterium</taxon>
    </lineage>
</organism>
<protein>
    <submittedName>
        <fullName evidence="1">Peroxiredoxin</fullName>
    </submittedName>
</protein>
<dbReference type="InterPro" id="IPR003718">
    <property type="entry name" value="OsmC/Ohr_fam"/>
</dbReference>
<dbReference type="Proteomes" id="UP000245618">
    <property type="component" value="Unassembled WGS sequence"/>
</dbReference>
<sequence length="135" mass="15432">MKPFFENDILGHIGSQNYLCNISWRNGQFLMDEPENKGEKDLGIDPFSTLLSSLAGCTLSTLRMYIDRKEWTIPEINISLNLYQETESELTTTIKRNITFSKEVSTEQKERLLLIADKCPISKLLKGNITINTTL</sequence>
<evidence type="ECO:0000313" key="1">
    <source>
        <dbReference type="EMBL" id="PWA07652.1"/>
    </source>
</evidence>
<dbReference type="Pfam" id="PF02566">
    <property type="entry name" value="OsmC"/>
    <property type="match status" value="1"/>
</dbReference>
<evidence type="ECO:0000313" key="2">
    <source>
        <dbReference type="Proteomes" id="UP000245618"/>
    </source>
</evidence>